<dbReference type="InterPro" id="IPR036005">
    <property type="entry name" value="Creatinase/aminopeptidase-like"/>
</dbReference>
<comment type="similarity">
    <text evidence="1">Belongs to the peptidase M24 family.</text>
</comment>
<comment type="caution">
    <text evidence="4">The sequence shown here is derived from an EMBL/GenBank/DDBJ whole genome shotgun (WGS) entry which is preliminary data.</text>
</comment>
<accession>A0A5J4X829</accession>
<evidence type="ECO:0000256" key="2">
    <source>
        <dbReference type="SAM" id="MobiDB-lite"/>
    </source>
</evidence>
<dbReference type="Pfam" id="PF00557">
    <property type="entry name" value="Peptidase_M24"/>
    <property type="match status" value="1"/>
</dbReference>
<feature type="domain" description="Peptidase M24" evidence="3">
    <location>
        <begin position="27"/>
        <end position="234"/>
    </location>
</feature>
<evidence type="ECO:0000313" key="5">
    <source>
        <dbReference type="Proteomes" id="UP000324800"/>
    </source>
</evidence>
<dbReference type="Proteomes" id="UP000324800">
    <property type="component" value="Unassembled WGS sequence"/>
</dbReference>
<dbReference type="PANTHER" id="PTHR10804">
    <property type="entry name" value="PROTEASE FAMILY M24 METHIONYL AMINOPEPTIDASE, AMINOPEPTIDASE P"/>
    <property type="match status" value="1"/>
</dbReference>
<dbReference type="PANTHER" id="PTHR10804:SF11">
    <property type="entry name" value="PROLIFERATION-ASSOCIATED PROTEIN 2G4"/>
    <property type="match status" value="1"/>
</dbReference>
<dbReference type="CDD" id="cd01089">
    <property type="entry name" value="PA2G4-like"/>
    <property type="match status" value="1"/>
</dbReference>
<reference evidence="4 5" key="1">
    <citation type="submission" date="2019-03" db="EMBL/GenBank/DDBJ databases">
        <title>Single cell metagenomics reveals metabolic interactions within the superorganism composed of flagellate Streblomastix strix and complex community of Bacteroidetes bacteria on its surface.</title>
        <authorList>
            <person name="Treitli S.C."/>
            <person name="Kolisko M."/>
            <person name="Husnik F."/>
            <person name="Keeling P."/>
            <person name="Hampl V."/>
        </authorList>
    </citation>
    <scope>NUCLEOTIDE SEQUENCE [LARGE SCALE GENOMIC DNA]</scope>
    <source>
        <strain evidence="4">ST1C</strain>
    </source>
</reference>
<organism evidence="4 5">
    <name type="scientific">Streblomastix strix</name>
    <dbReference type="NCBI Taxonomy" id="222440"/>
    <lineage>
        <taxon>Eukaryota</taxon>
        <taxon>Metamonada</taxon>
        <taxon>Preaxostyla</taxon>
        <taxon>Oxymonadida</taxon>
        <taxon>Streblomastigidae</taxon>
        <taxon>Streblomastix</taxon>
    </lineage>
</organism>
<dbReference type="InterPro" id="IPR000994">
    <property type="entry name" value="Pept_M24"/>
</dbReference>
<evidence type="ECO:0000313" key="4">
    <source>
        <dbReference type="EMBL" id="KAA6403314.1"/>
    </source>
</evidence>
<dbReference type="InterPro" id="IPR001714">
    <property type="entry name" value="Pept_M24_MAP"/>
</dbReference>
<dbReference type="SUPFAM" id="SSF55920">
    <property type="entry name" value="Creatinase/aminopeptidase"/>
    <property type="match status" value="1"/>
</dbReference>
<proteinExistence type="inferred from homology"/>
<dbReference type="AlphaFoldDB" id="A0A5J4X829"/>
<evidence type="ECO:0000256" key="1">
    <source>
        <dbReference type="ARBA" id="ARBA00007319"/>
    </source>
</evidence>
<feature type="region of interest" description="Disordered" evidence="2">
    <location>
        <begin position="357"/>
        <end position="417"/>
    </location>
</feature>
<sequence length="417" mass="45946">MAAKKDKEKDKDEENEQDNQLNAQNVEKYKAAANITQDALNKVIARVVPGAKVLELAELGDKLLLDGVAHTFNKKKDSGEQIEKGIAFPTSIAVNECVGNNSPEEGDARQIVEGDVVKIDLGCHIDGYIASAAHTVIVSKEPLTDSRADLINATHWAGEAVRHLLKVGAKTVDISTVIKKVADSYGVTCVEGVLSHQIKRFVIDANKVIGNSLNLERAVPDNIIEAGEVYCIDIVLSTGDGKNPPKENQERQKTTIFKRSVENKYQLKLSLRHIETKVPRVGIKDMIEHQMLETYPVLFEKNGTFVAQVKYTIFVLPTKNEVICGGQKTGRLGFVEEGTKIEDPSVLKILELISGGGKKKKKGKKEGKGDGAEEKEKEKEEKKEEIKDEKVEDKEKEADKEKEVDKEGGGKKKKKGK</sequence>
<dbReference type="Gene3D" id="1.10.10.10">
    <property type="entry name" value="Winged helix-like DNA-binding domain superfamily/Winged helix DNA-binding domain"/>
    <property type="match status" value="2"/>
</dbReference>
<evidence type="ECO:0000259" key="3">
    <source>
        <dbReference type="Pfam" id="PF00557"/>
    </source>
</evidence>
<dbReference type="InterPro" id="IPR036388">
    <property type="entry name" value="WH-like_DNA-bd_sf"/>
</dbReference>
<dbReference type="Gene3D" id="3.90.230.10">
    <property type="entry name" value="Creatinase/methionine aminopeptidase superfamily"/>
    <property type="match status" value="2"/>
</dbReference>
<dbReference type="OrthoDB" id="5876363at2759"/>
<dbReference type="PRINTS" id="PR00599">
    <property type="entry name" value="MAPEPTIDASE"/>
</dbReference>
<dbReference type="EMBL" id="SNRW01000114">
    <property type="protein sequence ID" value="KAA6403314.1"/>
    <property type="molecule type" value="Genomic_DNA"/>
</dbReference>
<feature type="compositionally biased region" description="Basic and acidic residues" evidence="2">
    <location>
        <begin position="366"/>
        <end position="410"/>
    </location>
</feature>
<dbReference type="InterPro" id="IPR047113">
    <property type="entry name" value="PA2G4/ARX1"/>
</dbReference>
<name>A0A5J4X829_9EUKA</name>
<feature type="compositionally biased region" description="Basic and acidic residues" evidence="2">
    <location>
        <begin position="1"/>
        <end position="12"/>
    </location>
</feature>
<gene>
    <name evidence="4" type="ORF">EZS28_001156</name>
</gene>
<feature type="region of interest" description="Disordered" evidence="2">
    <location>
        <begin position="1"/>
        <end position="24"/>
    </location>
</feature>
<protein>
    <submittedName>
        <fullName evidence="4">Putative Proliferation-associated protein A</fullName>
    </submittedName>
</protein>